<dbReference type="Gene3D" id="2.130.10.10">
    <property type="entry name" value="YVTN repeat-like/Quinoprotein amine dehydrogenase"/>
    <property type="match status" value="1"/>
</dbReference>
<reference evidence="3" key="1">
    <citation type="submission" date="2022-07" db="EMBL/GenBank/DDBJ databases">
        <title>Genome Sequence of Physisporinus lineatus.</title>
        <authorList>
            <person name="Buettner E."/>
        </authorList>
    </citation>
    <scope>NUCLEOTIDE SEQUENCE</scope>
    <source>
        <strain evidence="3">VT162</strain>
    </source>
</reference>
<evidence type="ECO:0000256" key="1">
    <source>
        <dbReference type="SAM" id="MobiDB-lite"/>
    </source>
</evidence>
<comment type="caution">
    <text evidence="3">The sequence shown here is derived from an EMBL/GenBank/DDBJ whole genome shotgun (WGS) entry which is preliminary data.</text>
</comment>
<dbReference type="InterPro" id="IPR015943">
    <property type="entry name" value="WD40/YVTN_repeat-like_dom_sf"/>
</dbReference>
<feature type="region of interest" description="Disordered" evidence="1">
    <location>
        <begin position="249"/>
        <end position="277"/>
    </location>
</feature>
<dbReference type="AlphaFoldDB" id="A0AAD5YDG4"/>
<dbReference type="Proteomes" id="UP001212997">
    <property type="component" value="Unassembled WGS sequence"/>
</dbReference>
<name>A0AAD5YDG4_9APHY</name>
<proteinExistence type="predicted"/>
<feature type="domain" description="Anaphase-promoting complex subunit 4-like WD40" evidence="2">
    <location>
        <begin position="2"/>
        <end position="52"/>
    </location>
</feature>
<evidence type="ECO:0000259" key="2">
    <source>
        <dbReference type="Pfam" id="PF12894"/>
    </source>
</evidence>
<dbReference type="EMBL" id="JANAWD010000744">
    <property type="protein sequence ID" value="KAJ3476163.1"/>
    <property type="molecule type" value="Genomic_DNA"/>
</dbReference>
<organism evidence="3 4">
    <name type="scientific">Meripilus lineatus</name>
    <dbReference type="NCBI Taxonomy" id="2056292"/>
    <lineage>
        <taxon>Eukaryota</taxon>
        <taxon>Fungi</taxon>
        <taxon>Dikarya</taxon>
        <taxon>Basidiomycota</taxon>
        <taxon>Agaricomycotina</taxon>
        <taxon>Agaricomycetes</taxon>
        <taxon>Polyporales</taxon>
        <taxon>Meripilaceae</taxon>
        <taxon>Meripilus</taxon>
    </lineage>
</organism>
<dbReference type="InterPro" id="IPR024977">
    <property type="entry name" value="Apc4-like_WD40_dom"/>
</dbReference>
<keyword evidence="4" id="KW-1185">Reference proteome</keyword>
<gene>
    <name evidence="3" type="ORF">NLI96_g11352</name>
</gene>
<sequence length="422" mass="47031">MKSSVNRLDFSPEGKYLAIAGEDGTLQVVSHPESQVISHVIAESAVTVVRWLEGRECVLFVGYQNGQAILYFVDENSTSEDSYNFPNEPLGTVEDFDFNPAASLCAIAWGPAVLLYSVPHQGTPDSMGCTAAPPTVYASNMEKGDHPPSPTSVKLIDEGNSLVVTYLHHGLVCWDLDSRQLLWHVLPESGFHDIQAIAYHQGVQAHYIATGSRSTEQDQEVVVKVWQALRSTRDSKRNVRFQTENEDVPRPILSGINPNGRRSRKPSSRISPTDHDMDLATTRFDRTAHFRSDPVDQSSLVESIQTIKKRYPNKPVDPYLLPHIPPGIRQNSQAIVIAMAFLLFAIFFNEIMINVHSSLAGLQTWFVYFKQQTNNLLVQLAICVRKQVIRVITKVVMQIHSASSDLIEGMEGMAEGVKDEAY</sequence>
<evidence type="ECO:0000313" key="4">
    <source>
        <dbReference type="Proteomes" id="UP001212997"/>
    </source>
</evidence>
<dbReference type="SUPFAM" id="SSF50978">
    <property type="entry name" value="WD40 repeat-like"/>
    <property type="match status" value="1"/>
</dbReference>
<evidence type="ECO:0000313" key="3">
    <source>
        <dbReference type="EMBL" id="KAJ3476163.1"/>
    </source>
</evidence>
<dbReference type="InterPro" id="IPR036322">
    <property type="entry name" value="WD40_repeat_dom_sf"/>
</dbReference>
<dbReference type="Pfam" id="PF12894">
    <property type="entry name" value="ANAPC4_WD40"/>
    <property type="match status" value="1"/>
</dbReference>
<accession>A0AAD5YDG4</accession>
<protein>
    <recommendedName>
        <fullName evidence="2">Anaphase-promoting complex subunit 4-like WD40 domain-containing protein</fullName>
    </recommendedName>
</protein>